<dbReference type="Pfam" id="PF25509">
    <property type="entry name" value="DUF7916"/>
    <property type="match status" value="1"/>
</dbReference>
<dbReference type="Proteomes" id="UP000774947">
    <property type="component" value="Unassembled WGS sequence"/>
</dbReference>
<proteinExistence type="predicted"/>
<accession>A0A921DUU5</accession>
<dbReference type="SUPFAM" id="SSF51366">
    <property type="entry name" value="Ribulose-phoshate binding barrel"/>
    <property type="match status" value="1"/>
</dbReference>
<evidence type="ECO:0000313" key="3">
    <source>
        <dbReference type="Proteomes" id="UP000774947"/>
    </source>
</evidence>
<keyword evidence="2" id="KW-0378">Hydrolase</keyword>
<dbReference type="EMBL" id="DYXY01000111">
    <property type="protein sequence ID" value="HJE15300.1"/>
    <property type="molecule type" value="Genomic_DNA"/>
</dbReference>
<comment type="caution">
    <text evidence="2">The sequence shown here is derived from an EMBL/GenBank/DDBJ whole genome shotgun (WGS) entry which is preliminary data.</text>
</comment>
<protein>
    <submittedName>
        <fullName evidence="2">Haloacid dehalogenase-like hydrolase</fullName>
    </submittedName>
</protein>
<dbReference type="InterPro" id="IPR011060">
    <property type="entry name" value="RibuloseP-bd_barrel"/>
</dbReference>
<reference evidence="2" key="1">
    <citation type="journal article" date="2021" name="PeerJ">
        <title>Extensive microbial diversity within the chicken gut microbiome revealed by metagenomics and culture.</title>
        <authorList>
            <person name="Gilroy R."/>
            <person name="Ravi A."/>
            <person name="Getino M."/>
            <person name="Pursley I."/>
            <person name="Horton D.L."/>
            <person name="Alikhan N.F."/>
            <person name="Baker D."/>
            <person name="Gharbi K."/>
            <person name="Hall N."/>
            <person name="Watson M."/>
            <person name="Adriaenssens E.M."/>
            <person name="Foster-Nyarko E."/>
            <person name="Jarju S."/>
            <person name="Secka A."/>
            <person name="Antonio M."/>
            <person name="Oren A."/>
            <person name="Chaudhuri R.R."/>
            <person name="La Ragione R."/>
            <person name="Hildebrand F."/>
            <person name="Pallen M.J."/>
        </authorList>
    </citation>
    <scope>NUCLEOTIDE SEQUENCE</scope>
    <source>
        <strain evidence="2">CHK173-2119</strain>
    </source>
</reference>
<gene>
    <name evidence="2" type="ORF">K8W17_04400</name>
</gene>
<dbReference type="InterPro" id="IPR057238">
    <property type="entry name" value="DUF7916"/>
</dbReference>
<organism evidence="2 3">
    <name type="scientific">Lapidilactobacillus dextrinicus</name>
    <dbReference type="NCBI Taxonomy" id="51664"/>
    <lineage>
        <taxon>Bacteria</taxon>
        <taxon>Bacillati</taxon>
        <taxon>Bacillota</taxon>
        <taxon>Bacilli</taxon>
        <taxon>Lactobacillales</taxon>
        <taxon>Lactobacillaceae</taxon>
        <taxon>Lapidilactobacillus</taxon>
    </lineage>
</organism>
<reference evidence="2" key="2">
    <citation type="submission" date="2021-09" db="EMBL/GenBank/DDBJ databases">
        <authorList>
            <person name="Gilroy R."/>
        </authorList>
    </citation>
    <scope>NUCLEOTIDE SEQUENCE</scope>
    <source>
        <strain evidence="2">CHK173-2119</strain>
    </source>
</reference>
<sequence>MVKRLISANTSDILAMNAEDLKESIKASEGRVVLSENVVTSQPLGEDITNAEVAAAFGADLILLNNMDVMNSVVMGLYDGEETMATAKLRHDGHIIKDLQHLVGRPIGVNLEPIDVDADMLEERLEIVTGRTATPETLAEVERLGYNFVVLTGNPGTGVTNEQIVKNIKIAKQKFSGLVIAGKMHAAGVNEPLINPNIVREFIDAGADVILVPAVGTVPGLTDDELTEIVKIAHEANALVMSTIGTSQESGTTSYIENIAIRNKICGVDIQHIGDAGYGGMAPVENIFTLSKAIRGQRHTVSRMARSINR</sequence>
<evidence type="ECO:0000259" key="1">
    <source>
        <dbReference type="Pfam" id="PF25509"/>
    </source>
</evidence>
<evidence type="ECO:0000313" key="2">
    <source>
        <dbReference type="EMBL" id="HJE15300.1"/>
    </source>
</evidence>
<dbReference type="GO" id="GO:0016787">
    <property type="term" value="F:hydrolase activity"/>
    <property type="evidence" value="ECO:0007669"/>
    <property type="project" value="UniProtKB-KW"/>
</dbReference>
<name>A0A921DUU5_9LACO</name>
<dbReference type="AlphaFoldDB" id="A0A921DUU5"/>
<feature type="domain" description="DUF7916" evidence="1">
    <location>
        <begin position="6"/>
        <end position="310"/>
    </location>
</feature>